<keyword evidence="2" id="KW-0812">Transmembrane</keyword>
<evidence type="ECO:0000259" key="5">
    <source>
        <dbReference type="PROSITE" id="PS52015"/>
    </source>
</evidence>
<evidence type="ECO:0000313" key="7">
    <source>
        <dbReference type="Proteomes" id="UP001556220"/>
    </source>
</evidence>
<dbReference type="Gene3D" id="3.30.1150.10">
    <property type="match status" value="1"/>
</dbReference>
<dbReference type="RefSeq" id="WP_367853610.1">
    <property type="nucleotide sequence ID" value="NZ_JBFOHK010000002.1"/>
</dbReference>
<gene>
    <name evidence="6" type="ORF">ABQJ54_07160</name>
</gene>
<keyword evidence="3" id="KW-1133">Transmembrane helix</keyword>
<comment type="subcellular location">
    <subcellularLocation>
        <location evidence="1">Membrane</location>
        <topology evidence="1">Single-pass membrane protein</topology>
    </subcellularLocation>
</comment>
<dbReference type="InterPro" id="IPR006260">
    <property type="entry name" value="TonB/TolA_C"/>
</dbReference>
<keyword evidence="4" id="KW-0472">Membrane</keyword>
<protein>
    <submittedName>
        <fullName evidence="6">Energy transducer TonB</fullName>
    </submittedName>
</protein>
<accession>A0ABV3QCW8</accession>
<comment type="caution">
    <text evidence="6">The sequence shown here is derived from an EMBL/GenBank/DDBJ whole genome shotgun (WGS) entry which is preliminary data.</text>
</comment>
<reference evidence="6 7" key="1">
    <citation type="submission" date="2024-06" db="EMBL/GenBank/DDBJ databases">
        <authorList>
            <person name="Woo H."/>
        </authorList>
    </citation>
    <scope>NUCLEOTIDE SEQUENCE [LARGE SCALE GENOMIC DNA]</scope>
    <source>
        <strain evidence="6 7">Si-c</strain>
    </source>
</reference>
<dbReference type="NCBIfam" id="TIGR01352">
    <property type="entry name" value="tonB_Cterm"/>
    <property type="match status" value="1"/>
</dbReference>
<dbReference type="Pfam" id="PF03544">
    <property type="entry name" value="TonB_C"/>
    <property type="match status" value="1"/>
</dbReference>
<evidence type="ECO:0000256" key="1">
    <source>
        <dbReference type="ARBA" id="ARBA00004167"/>
    </source>
</evidence>
<dbReference type="PROSITE" id="PS52015">
    <property type="entry name" value="TONB_CTD"/>
    <property type="match status" value="1"/>
</dbReference>
<proteinExistence type="predicted"/>
<dbReference type="Proteomes" id="UP001556220">
    <property type="component" value="Unassembled WGS sequence"/>
</dbReference>
<evidence type="ECO:0000256" key="4">
    <source>
        <dbReference type="ARBA" id="ARBA00023136"/>
    </source>
</evidence>
<organism evidence="6 7">
    <name type="scientific">Rhodanobacter lycopersici</name>
    <dbReference type="NCBI Taxonomy" id="3162487"/>
    <lineage>
        <taxon>Bacteria</taxon>
        <taxon>Pseudomonadati</taxon>
        <taxon>Pseudomonadota</taxon>
        <taxon>Gammaproteobacteria</taxon>
        <taxon>Lysobacterales</taxon>
        <taxon>Rhodanobacteraceae</taxon>
        <taxon>Rhodanobacter</taxon>
    </lineage>
</organism>
<evidence type="ECO:0000256" key="2">
    <source>
        <dbReference type="ARBA" id="ARBA00022692"/>
    </source>
</evidence>
<sequence>MFRLRTTTALSLVTLAVGIAGTQWLSGFNTDWAGPSERLAGFVPAMHHARTPVREPARAPQRRAARPWRAVAVTHRVLLPPVVTGAQAEETAPPPELVPLSMPDAPVSWSKMEGHLRGRVLLHLAIDGSGRVTDAALAESSGDPVLDAHALATVRGWRFAVPADHPDGLSGDLPIRFTSGDHQVAQAP</sequence>
<feature type="domain" description="TonB C-terminal" evidence="5">
    <location>
        <begin position="92"/>
        <end position="186"/>
    </location>
</feature>
<keyword evidence="7" id="KW-1185">Reference proteome</keyword>
<dbReference type="SUPFAM" id="SSF74653">
    <property type="entry name" value="TolA/TonB C-terminal domain"/>
    <property type="match status" value="1"/>
</dbReference>
<name>A0ABV3QCW8_9GAMM</name>
<dbReference type="EMBL" id="JBFOHK010000002">
    <property type="protein sequence ID" value="MEW9571524.1"/>
    <property type="molecule type" value="Genomic_DNA"/>
</dbReference>
<dbReference type="InterPro" id="IPR037682">
    <property type="entry name" value="TonB_C"/>
</dbReference>
<evidence type="ECO:0000256" key="3">
    <source>
        <dbReference type="ARBA" id="ARBA00022989"/>
    </source>
</evidence>
<evidence type="ECO:0000313" key="6">
    <source>
        <dbReference type="EMBL" id="MEW9571524.1"/>
    </source>
</evidence>